<dbReference type="Pfam" id="PF00903">
    <property type="entry name" value="Glyoxalase"/>
    <property type="match status" value="1"/>
</dbReference>
<evidence type="ECO:0000313" key="3">
    <source>
        <dbReference type="Proteomes" id="UP000198942"/>
    </source>
</evidence>
<proteinExistence type="predicted"/>
<dbReference type="InterPro" id="IPR029068">
    <property type="entry name" value="Glyas_Bleomycin-R_OHBP_Dase"/>
</dbReference>
<evidence type="ECO:0000313" key="2">
    <source>
        <dbReference type="EMBL" id="SEO36199.1"/>
    </source>
</evidence>
<organism evidence="2 3">
    <name type="scientific">Mucilaginibacter gossypiicola</name>
    <dbReference type="NCBI Taxonomy" id="551995"/>
    <lineage>
        <taxon>Bacteria</taxon>
        <taxon>Pseudomonadati</taxon>
        <taxon>Bacteroidota</taxon>
        <taxon>Sphingobacteriia</taxon>
        <taxon>Sphingobacteriales</taxon>
        <taxon>Sphingobacteriaceae</taxon>
        <taxon>Mucilaginibacter</taxon>
    </lineage>
</organism>
<dbReference type="SUPFAM" id="SSF54593">
    <property type="entry name" value="Glyoxalase/Bleomycin resistance protein/Dihydroxybiphenyl dioxygenase"/>
    <property type="match status" value="1"/>
</dbReference>
<dbReference type="GO" id="GO:0051213">
    <property type="term" value="F:dioxygenase activity"/>
    <property type="evidence" value="ECO:0007669"/>
    <property type="project" value="UniProtKB-KW"/>
</dbReference>
<dbReference type="Proteomes" id="UP000198942">
    <property type="component" value="Unassembled WGS sequence"/>
</dbReference>
<keyword evidence="3" id="KW-1185">Reference proteome</keyword>
<dbReference type="OrthoDB" id="66829at2"/>
<dbReference type="InterPro" id="IPR004360">
    <property type="entry name" value="Glyas_Fos-R_dOase_dom"/>
</dbReference>
<dbReference type="AlphaFoldDB" id="A0A1H8P2P0"/>
<sequence>MKMIPLFKCRNLQQAVGFYTNVLDFRLKYPEATADDGVIDLISEFGELQLTVYESDRLFGSVINVWIDDVDSRFKYYVSRGLDTTAKKESPVHQGPTDQTWGTREFYITDIDGNTLRFCQPSNS</sequence>
<keyword evidence="2" id="KW-0223">Dioxygenase</keyword>
<dbReference type="Gene3D" id="3.10.180.10">
    <property type="entry name" value="2,3-Dihydroxybiphenyl 1,2-Dioxygenase, domain 1"/>
    <property type="match status" value="1"/>
</dbReference>
<dbReference type="PROSITE" id="PS51819">
    <property type="entry name" value="VOC"/>
    <property type="match status" value="1"/>
</dbReference>
<dbReference type="InterPro" id="IPR037523">
    <property type="entry name" value="VOC_core"/>
</dbReference>
<accession>A0A1H8P2P0</accession>
<dbReference type="EMBL" id="FOCL01000007">
    <property type="protein sequence ID" value="SEO36199.1"/>
    <property type="molecule type" value="Genomic_DNA"/>
</dbReference>
<evidence type="ECO:0000259" key="1">
    <source>
        <dbReference type="PROSITE" id="PS51819"/>
    </source>
</evidence>
<feature type="domain" description="VOC" evidence="1">
    <location>
        <begin position="1"/>
        <end position="121"/>
    </location>
</feature>
<protein>
    <submittedName>
        <fullName evidence="2">Catechol 2,3-dioxygenase</fullName>
    </submittedName>
</protein>
<keyword evidence="2" id="KW-0560">Oxidoreductase</keyword>
<name>A0A1H8P2P0_9SPHI</name>
<dbReference type="RefSeq" id="WP_091214567.1">
    <property type="nucleotide sequence ID" value="NZ_FOCL01000007.1"/>
</dbReference>
<dbReference type="STRING" id="551995.SAMN05192574_107209"/>
<gene>
    <name evidence="2" type="ORF">SAMN05192574_107209</name>
</gene>
<reference evidence="3" key="1">
    <citation type="submission" date="2016-10" db="EMBL/GenBank/DDBJ databases">
        <authorList>
            <person name="Varghese N."/>
            <person name="Submissions S."/>
        </authorList>
    </citation>
    <scope>NUCLEOTIDE SEQUENCE [LARGE SCALE GENOMIC DNA]</scope>
    <source>
        <strain evidence="3">Gh-48</strain>
    </source>
</reference>